<dbReference type="Proteomes" id="UP000461730">
    <property type="component" value="Unassembled WGS sequence"/>
</dbReference>
<feature type="transmembrane region" description="Helical" evidence="1">
    <location>
        <begin position="30"/>
        <end position="48"/>
    </location>
</feature>
<sequence length="260" mass="28599">MDPDIQPGTYQKTQHNLRCLSINVQRMSKFTPLLLSVILLTTSISLYAQVSIGFRGGYTLSATQIREASGYKSNGLGSGSQLKNWHADLVINIPLYEKLYLQPVLRYVTKGAYLKPSEMQQDAIVESANKIRLHYLEVPANLVLKIPFSAGKIVIGGGPYLAYGLAGSYNLDLLYNGRVVETNTQSVDFSSRDKGITPGLRLNRWDAGVNAMAGVELGDMLMIGVNYSKGLKNLDRSKGSTIRNSYIGLSVGILLNREDY</sequence>
<dbReference type="AlphaFoldDB" id="A0A7K1TYR8"/>
<accession>A0A7K1TYR8</accession>
<dbReference type="Pfam" id="PF13568">
    <property type="entry name" value="OMP_b-brl_2"/>
    <property type="match status" value="1"/>
</dbReference>
<organism evidence="3 4">
    <name type="scientific">Chitinophaga tropicalis</name>
    <dbReference type="NCBI Taxonomy" id="2683588"/>
    <lineage>
        <taxon>Bacteria</taxon>
        <taxon>Pseudomonadati</taxon>
        <taxon>Bacteroidota</taxon>
        <taxon>Chitinophagia</taxon>
        <taxon>Chitinophagales</taxon>
        <taxon>Chitinophagaceae</taxon>
        <taxon>Chitinophaga</taxon>
    </lineage>
</organism>
<gene>
    <name evidence="3" type="ORF">GO493_03150</name>
</gene>
<dbReference type="RefSeq" id="WP_157304649.1">
    <property type="nucleotide sequence ID" value="NZ_WRXN01000001.1"/>
</dbReference>
<keyword evidence="1" id="KW-0812">Transmembrane</keyword>
<keyword evidence="1" id="KW-0472">Membrane</keyword>
<dbReference type="EMBL" id="WRXN01000001">
    <property type="protein sequence ID" value="MVT07243.1"/>
    <property type="molecule type" value="Genomic_DNA"/>
</dbReference>
<evidence type="ECO:0000256" key="1">
    <source>
        <dbReference type="SAM" id="Phobius"/>
    </source>
</evidence>
<name>A0A7K1TYR8_9BACT</name>
<keyword evidence="4" id="KW-1185">Reference proteome</keyword>
<keyword evidence="1" id="KW-1133">Transmembrane helix</keyword>
<evidence type="ECO:0000259" key="2">
    <source>
        <dbReference type="Pfam" id="PF13568"/>
    </source>
</evidence>
<proteinExistence type="predicted"/>
<evidence type="ECO:0000313" key="4">
    <source>
        <dbReference type="Proteomes" id="UP000461730"/>
    </source>
</evidence>
<dbReference type="InterPro" id="IPR025665">
    <property type="entry name" value="Beta-barrel_OMP_2"/>
</dbReference>
<protein>
    <submittedName>
        <fullName evidence="3">Outer membrane beta-barrel protein</fullName>
    </submittedName>
</protein>
<evidence type="ECO:0000313" key="3">
    <source>
        <dbReference type="EMBL" id="MVT07243.1"/>
    </source>
</evidence>
<comment type="caution">
    <text evidence="3">The sequence shown here is derived from an EMBL/GenBank/DDBJ whole genome shotgun (WGS) entry which is preliminary data.</text>
</comment>
<reference evidence="3 4" key="1">
    <citation type="submission" date="2019-12" db="EMBL/GenBank/DDBJ databases">
        <title>Chitinophaga sp. strain ysch24 (GDMCC 1.1355), whole genome shotgun sequence.</title>
        <authorList>
            <person name="Zhang X."/>
        </authorList>
    </citation>
    <scope>NUCLEOTIDE SEQUENCE [LARGE SCALE GENOMIC DNA]</scope>
    <source>
        <strain evidence="4">ysch24</strain>
    </source>
</reference>
<feature type="domain" description="Outer membrane protein beta-barrel" evidence="2">
    <location>
        <begin position="49"/>
        <end position="235"/>
    </location>
</feature>